<dbReference type="GO" id="GO:0004722">
    <property type="term" value="F:protein serine/threonine phosphatase activity"/>
    <property type="evidence" value="ECO:0007669"/>
    <property type="project" value="InterPro"/>
</dbReference>
<dbReference type="Gene3D" id="3.60.40.10">
    <property type="entry name" value="PPM-type phosphatase domain"/>
    <property type="match status" value="1"/>
</dbReference>
<dbReference type="PANTHER" id="PTHR13832:SF818">
    <property type="entry name" value="SD03870P"/>
    <property type="match status" value="1"/>
</dbReference>
<dbReference type="Pfam" id="PF00481">
    <property type="entry name" value="PP2C"/>
    <property type="match status" value="1"/>
</dbReference>
<dbReference type="SMART" id="SM00332">
    <property type="entry name" value="PP2Cc"/>
    <property type="match status" value="1"/>
</dbReference>
<sequence>MDLVKEYSEYKEYIDEFAKTINPHDQLPLRVAGYCLRDYEIHGEILEWLMTYLGKSCPVTFRIYLIQLAIQRTLEKVKDSPVECGFDENRNVYQPLKLVRIVVAVVNEIILDLQDNSKLYEVPLPPTSSLASELTQLKAPPKYSVDAIKNSRRTMEDKHMIIDDFNGYFNTQDTEPTFYYGIFDGHSGSDAASYANSHLNYNIAVHPKYPSDITTAMREAFLVTDIAFLKKAKAENLNSGTTALCAMYRKTEKKLYIGWCGDSQALIARVGNVRQIVKKHSPEDESERLRIEKLGGAVLYWGNSYRVNGALSVSRAIGDMMHKPFLSAEPEIECIDLDGEEDFIVLGCDGLWDNLTEDEVAIAVYKKLRENPDLLQKYKNI</sequence>
<accession>A0A1J1IMR7</accession>
<name>A0A1J1IMR7_9DIPT</name>
<evidence type="ECO:0000313" key="2">
    <source>
        <dbReference type="EMBL" id="CRL01535.1"/>
    </source>
</evidence>
<dbReference type="EMBL" id="CVRI01000055">
    <property type="protein sequence ID" value="CRL01535.1"/>
    <property type="molecule type" value="Genomic_DNA"/>
</dbReference>
<reference evidence="2 3" key="1">
    <citation type="submission" date="2015-04" db="EMBL/GenBank/DDBJ databases">
        <authorList>
            <person name="Syromyatnikov M.Y."/>
            <person name="Popov V.N."/>
        </authorList>
    </citation>
    <scope>NUCLEOTIDE SEQUENCE [LARGE SCALE GENOMIC DNA]</scope>
</reference>
<gene>
    <name evidence="2" type="ORF">CLUMA_CG014228</name>
</gene>
<organism evidence="2 3">
    <name type="scientific">Clunio marinus</name>
    <dbReference type="NCBI Taxonomy" id="568069"/>
    <lineage>
        <taxon>Eukaryota</taxon>
        <taxon>Metazoa</taxon>
        <taxon>Ecdysozoa</taxon>
        <taxon>Arthropoda</taxon>
        <taxon>Hexapoda</taxon>
        <taxon>Insecta</taxon>
        <taxon>Pterygota</taxon>
        <taxon>Neoptera</taxon>
        <taxon>Endopterygota</taxon>
        <taxon>Diptera</taxon>
        <taxon>Nematocera</taxon>
        <taxon>Chironomoidea</taxon>
        <taxon>Chironomidae</taxon>
        <taxon>Clunio</taxon>
    </lineage>
</organism>
<evidence type="ECO:0000259" key="1">
    <source>
        <dbReference type="PROSITE" id="PS51746"/>
    </source>
</evidence>
<dbReference type="InterPro" id="IPR015655">
    <property type="entry name" value="PP2C"/>
</dbReference>
<proteinExistence type="predicted"/>
<feature type="domain" description="PPM-type phosphatase" evidence="1">
    <location>
        <begin position="142"/>
        <end position="381"/>
    </location>
</feature>
<dbReference type="AlphaFoldDB" id="A0A1J1IMR7"/>
<keyword evidence="3" id="KW-1185">Reference proteome</keyword>
<dbReference type="PROSITE" id="PS51746">
    <property type="entry name" value="PPM_2"/>
    <property type="match status" value="1"/>
</dbReference>
<dbReference type="Proteomes" id="UP000183832">
    <property type="component" value="Unassembled WGS sequence"/>
</dbReference>
<evidence type="ECO:0000313" key="3">
    <source>
        <dbReference type="Proteomes" id="UP000183832"/>
    </source>
</evidence>
<dbReference type="CDD" id="cd00143">
    <property type="entry name" value="PP2Cc"/>
    <property type="match status" value="1"/>
</dbReference>
<dbReference type="InterPro" id="IPR036457">
    <property type="entry name" value="PPM-type-like_dom_sf"/>
</dbReference>
<dbReference type="InterPro" id="IPR001932">
    <property type="entry name" value="PPM-type_phosphatase-like_dom"/>
</dbReference>
<dbReference type="OrthoDB" id="416093at2759"/>
<dbReference type="SUPFAM" id="SSF81606">
    <property type="entry name" value="PP2C-like"/>
    <property type="match status" value="1"/>
</dbReference>
<protein>
    <submittedName>
        <fullName evidence="2">CLUMA_CG014228, isoform A</fullName>
    </submittedName>
</protein>
<dbReference type="STRING" id="568069.A0A1J1IMR7"/>
<dbReference type="PANTHER" id="PTHR13832">
    <property type="entry name" value="PROTEIN PHOSPHATASE 2C"/>
    <property type="match status" value="1"/>
</dbReference>